<evidence type="ECO:0000313" key="1">
    <source>
        <dbReference type="EMBL" id="EXU76045.1"/>
    </source>
</evidence>
<accession>A0A014NQD1</accession>
<proteinExistence type="predicted"/>
<sequence>MILLMVGLFSPVFIPHMAPFNFLLLVLAAVQPVLMKDYGHQIDKHVIDGRQLPDDNSGHSCLFLPD</sequence>
<comment type="caution">
    <text evidence="1">The sequence shown here is derived from an EMBL/GenBank/DDBJ whole genome shotgun (WGS) entry which is preliminary data.</text>
</comment>
<name>A0A014NQD1_9GAMM</name>
<dbReference type="PATRIC" id="fig|69222.5.peg.1510"/>
<protein>
    <submittedName>
        <fullName evidence="1">Uncharacterized protein</fullName>
    </submittedName>
</protein>
<keyword evidence="2" id="KW-1185">Reference proteome</keyword>
<dbReference type="EMBL" id="JFHN01000037">
    <property type="protein sequence ID" value="EXU76045.1"/>
    <property type="molecule type" value="Genomic_DNA"/>
</dbReference>
<dbReference type="Proteomes" id="UP000019918">
    <property type="component" value="Unassembled WGS sequence"/>
</dbReference>
<evidence type="ECO:0000313" key="2">
    <source>
        <dbReference type="Proteomes" id="UP000019918"/>
    </source>
</evidence>
<gene>
    <name evidence="1" type="ORF">BG55_07365</name>
</gene>
<dbReference type="AlphaFoldDB" id="A0A014NQD1"/>
<reference evidence="1 2" key="1">
    <citation type="submission" date="2014-02" db="EMBL/GenBank/DDBJ databases">
        <title>Draft genome of Erwinia mallotivora strain BT-MARDI, a papaya dieback pathogen.</title>
        <authorList>
            <person name="Redzuan R."/>
            <person name="Abu Bakar N."/>
            <person name="Badrun R."/>
            <person name="Mohd Raih M.F."/>
            <person name="Rozano L."/>
            <person name="Mat Amin N."/>
        </authorList>
    </citation>
    <scope>NUCLEOTIDE SEQUENCE [LARGE SCALE GENOMIC DNA]</scope>
    <source>
        <strain evidence="1 2">BT-MARDI</strain>
    </source>
</reference>
<organism evidence="1 2">
    <name type="scientific">Erwinia mallotivora</name>
    <dbReference type="NCBI Taxonomy" id="69222"/>
    <lineage>
        <taxon>Bacteria</taxon>
        <taxon>Pseudomonadati</taxon>
        <taxon>Pseudomonadota</taxon>
        <taxon>Gammaproteobacteria</taxon>
        <taxon>Enterobacterales</taxon>
        <taxon>Erwiniaceae</taxon>
        <taxon>Erwinia</taxon>
    </lineage>
</organism>